<comment type="caution">
    <text evidence="1">The sequence shown here is derived from an EMBL/GenBank/DDBJ whole genome shotgun (WGS) entry which is preliminary data.</text>
</comment>
<gene>
    <name evidence="1" type="ORF">ACFP3R_36165</name>
</gene>
<name>A0ABW1PI32_9PSEU</name>
<accession>A0ABW1PI32</accession>
<keyword evidence="2" id="KW-1185">Reference proteome</keyword>
<protein>
    <submittedName>
        <fullName evidence="1">Uncharacterized protein</fullName>
    </submittedName>
</protein>
<organism evidence="1 2">
    <name type="scientific">Saccharothrix lopnurensis</name>
    <dbReference type="NCBI Taxonomy" id="1670621"/>
    <lineage>
        <taxon>Bacteria</taxon>
        <taxon>Bacillati</taxon>
        <taxon>Actinomycetota</taxon>
        <taxon>Actinomycetes</taxon>
        <taxon>Pseudonocardiales</taxon>
        <taxon>Pseudonocardiaceae</taxon>
        <taxon>Saccharothrix</taxon>
    </lineage>
</organism>
<dbReference type="RefSeq" id="WP_380643260.1">
    <property type="nucleotide sequence ID" value="NZ_JBHSQO010000072.1"/>
</dbReference>
<sequence>MAQAVYTYELRDLRTNLLLATVPLLDVQFSKVLNDTSSLQGTLPLPLFNSLGQRREVFELTTPAHTCVYAYRDNTPVWGGIIWTTDYDSEANAITIGAADWWSYLDHRKILPVLTGAAFSITDHIGQLAVGYTAQYSAIARQLLALAQAHTGGDLGIVATTGDYGSTHERTYPGYSMTPLGDQLRNLTENLNGPDLRFDVGPVDEQGRPTRRMLIGTPDLGAVDDHVWEWGGNLLRYKWPRDATKMRSRSFAIGEGSDRATPIGAYEEPGLYALGWPLLEDDTGYDRTTGSATLIDNAQADQQVLRLPVVLPTFVVNGAAYPTITEVSPGDRGRLLIRDDYHGYQPGLDTTARVVQLEVTPESETGEEIAITAEPQVES</sequence>
<evidence type="ECO:0000313" key="2">
    <source>
        <dbReference type="Proteomes" id="UP001596220"/>
    </source>
</evidence>
<reference evidence="2" key="1">
    <citation type="journal article" date="2019" name="Int. J. Syst. Evol. Microbiol.">
        <title>The Global Catalogue of Microorganisms (GCM) 10K type strain sequencing project: providing services to taxonomists for standard genome sequencing and annotation.</title>
        <authorList>
            <consortium name="The Broad Institute Genomics Platform"/>
            <consortium name="The Broad Institute Genome Sequencing Center for Infectious Disease"/>
            <person name="Wu L."/>
            <person name="Ma J."/>
        </authorList>
    </citation>
    <scope>NUCLEOTIDE SEQUENCE [LARGE SCALE GENOMIC DNA]</scope>
    <source>
        <strain evidence="2">CGMCC 4.7246</strain>
    </source>
</reference>
<proteinExistence type="predicted"/>
<dbReference type="EMBL" id="JBHSQO010000072">
    <property type="protein sequence ID" value="MFC6094728.1"/>
    <property type="molecule type" value="Genomic_DNA"/>
</dbReference>
<dbReference type="Proteomes" id="UP001596220">
    <property type="component" value="Unassembled WGS sequence"/>
</dbReference>
<evidence type="ECO:0000313" key="1">
    <source>
        <dbReference type="EMBL" id="MFC6094728.1"/>
    </source>
</evidence>